<proteinExistence type="predicted"/>
<dbReference type="OrthoDB" id="6047792at2"/>
<dbReference type="Proteomes" id="UP000198575">
    <property type="component" value="Unassembled WGS sequence"/>
</dbReference>
<protein>
    <submittedName>
        <fullName evidence="1">Uncharacterized protein</fullName>
    </submittedName>
</protein>
<sequence length="188" mass="21894">MRKKDPGFEVGAAWLLQQKYGLYGENRPEIVIDPAQVPEELQPLIPTAERWAIGCDVTRLDYIHKQPLDEVRRFHEFVRPFREAIDAWLDALPGDIAEWPDAAGHFMYLAIAHDEAYEPTPGEIRLRDERWERETRPKRIEQASLAAADAFQRRKYVDVVELLQPFEPFLGRSDHGKLVYARKHLPKP</sequence>
<dbReference type="AlphaFoldDB" id="A0A1I4X943"/>
<dbReference type="STRING" id="578942.SAMN05216289_10849"/>
<keyword evidence="2" id="KW-1185">Reference proteome</keyword>
<reference evidence="1 2" key="1">
    <citation type="submission" date="2016-10" db="EMBL/GenBank/DDBJ databases">
        <authorList>
            <person name="de Groot N.N."/>
        </authorList>
    </citation>
    <scope>NUCLEOTIDE SEQUENCE [LARGE SCALE GENOMIC DNA]</scope>
    <source>
        <strain evidence="1 2">CGMCC 1.7659</strain>
    </source>
</reference>
<dbReference type="RefSeq" id="WP_139224905.1">
    <property type="nucleotide sequence ID" value="NZ_FOVF01000008.1"/>
</dbReference>
<name>A0A1I4X943_9GAMM</name>
<dbReference type="EMBL" id="FOVF01000008">
    <property type="protein sequence ID" value="SFN21759.1"/>
    <property type="molecule type" value="Genomic_DNA"/>
</dbReference>
<gene>
    <name evidence="1" type="ORF">SAMN05216289_10849</name>
</gene>
<evidence type="ECO:0000313" key="1">
    <source>
        <dbReference type="EMBL" id="SFN21759.1"/>
    </source>
</evidence>
<organism evidence="1 2">
    <name type="scientific">Dokdonella immobilis</name>
    <dbReference type="NCBI Taxonomy" id="578942"/>
    <lineage>
        <taxon>Bacteria</taxon>
        <taxon>Pseudomonadati</taxon>
        <taxon>Pseudomonadota</taxon>
        <taxon>Gammaproteobacteria</taxon>
        <taxon>Lysobacterales</taxon>
        <taxon>Rhodanobacteraceae</taxon>
        <taxon>Dokdonella</taxon>
    </lineage>
</organism>
<evidence type="ECO:0000313" key="2">
    <source>
        <dbReference type="Proteomes" id="UP000198575"/>
    </source>
</evidence>
<accession>A0A1I4X943</accession>